<protein>
    <submittedName>
        <fullName evidence="1">Uncharacterized protein</fullName>
    </submittedName>
</protein>
<evidence type="ECO:0000313" key="2">
    <source>
        <dbReference type="Proteomes" id="UP000071778"/>
    </source>
</evidence>
<dbReference type="PATRIC" id="fig|279058.17.peg.2557"/>
<dbReference type="AlphaFoldDB" id="A0A127QJ35"/>
<proteinExistence type="predicted"/>
<name>A0A127QJ35_9BURK</name>
<dbReference type="Proteomes" id="UP000071778">
    <property type="component" value="Chromosome"/>
</dbReference>
<organism evidence="1 2">
    <name type="scientific">Collimonas arenae</name>
    <dbReference type="NCBI Taxonomy" id="279058"/>
    <lineage>
        <taxon>Bacteria</taxon>
        <taxon>Pseudomonadati</taxon>
        <taxon>Pseudomonadota</taxon>
        <taxon>Betaproteobacteria</taxon>
        <taxon>Burkholderiales</taxon>
        <taxon>Oxalobacteraceae</taxon>
        <taxon>Collimonas</taxon>
    </lineage>
</organism>
<accession>A0A127QJ35</accession>
<keyword evidence="2" id="KW-1185">Reference proteome</keyword>
<evidence type="ECO:0000313" key="1">
    <source>
        <dbReference type="EMBL" id="AMP10090.1"/>
    </source>
</evidence>
<gene>
    <name evidence="1" type="ORF">CAter282_2342</name>
</gene>
<sequence length="40" mass="4651">MKELTAFDNLMAQQITKRVNDFIQGKLSQCHLFSLANMHK</sequence>
<reference evidence="1 2" key="1">
    <citation type="submission" date="2015-11" db="EMBL/GenBank/DDBJ databases">
        <title>Exploring the genomic traits of fungus-feeding bacterial genus Collimonas.</title>
        <authorList>
            <person name="Song C."/>
            <person name="Schmidt R."/>
            <person name="de Jager V."/>
            <person name="Krzyzanowska D."/>
            <person name="Jongedijk E."/>
            <person name="Cankar K."/>
            <person name="Beekwilder J."/>
            <person name="van Veen A."/>
            <person name="de Boer W."/>
            <person name="van Veen J.A."/>
            <person name="Garbeva P."/>
        </authorList>
    </citation>
    <scope>NUCLEOTIDE SEQUENCE [LARGE SCALE GENOMIC DNA]</scope>
    <source>
        <strain evidence="1 2">Ter282</strain>
    </source>
</reference>
<dbReference type="EMBL" id="CP013235">
    <property type="protein sequence ID" value="AMP10090.1"/>
    <property type="molecule type" value="Genomic_DNA"/>
</dbReference>